<proteinExistence type="predicted"/>
<dbReference type="PANTHER" id="PTHR42951">
    <property type="entry name" value="METALLO-BETA-LACTAMASE DOMAIN-CONTAINING"/>
    <property type="match status" value="1"/>
</dbReference>
<protein>
    <recommendedName>
        <fullName evidence="1">Metallo-beta-lactamase domain-containing protein</fullName>
    </recommendedName>
</protein>
<dbReference type="Pfam" id="PF00753">
    <property type="entry name" value="Lactamase_B"/>
    <property type="match status" value="1"/>
</dbReference>
<accession>A0A164CI80</accession>
<dbReference type="Gene3D" id="3.60.15.10">
    <property type="entry name" value="Ribonuclease Z/Hydroxyacylglutathione hydrolase-like"/>
    <property type="match status" value="1"/>
</dbReference>
<evidence type="ECO:0000313" key="2">
    <source>
        <dbReference type="EMBL" id="KZS64749.1"/>
    </source>
</evidence>
<dbReference type="InterPro" id="IPR036866">
    <property type="entry name" value="RibonucZ/Hydroxyglut_hydro"/>
</dbReference>
<evidence type="ECO:0000313" key="3">
    <source>
        <dbReference type="Proteomes" id="UP000077342"/>
    </source>
</evidence>
<dbReference type="SMART" id="SM00849">
    <property type="entry name" value="Lactamase_B"/>
    <property type="match status" value="1"/>
</dbReference>
<feature type="domain" description="Metallo-beta-lactamase" evidence="1">
    <location>
        <begin position="28"/>
        <end position="235"/>
    </location>
</feature>
<evidence type="ECO:0000259" key="1">
    <source>
        <dbReference type="SMART" id="SM00849"/>
    </source>
</evidence>
<dbReference type="EMBL" id="LWCI01000077">
    <property type="protein sequence ID" value="KZS64749.1"/>
    <property type="molecule type" value="Genomic_DNA"/>
</dbReference>
<reference evidence="3" key="1">
    <citation type="submission" date="2016-04" db="EMBL/GenBank/DDBJ databases">
        <authorList>
            <person name="Strapagiel D."/>
            <person name="Borowka P."/>
            <person name="Marciniak B."/>
            <person name="Bakula Z."/>
            <person name="Van Ingen J."/>
            <person name="Safianowska A."/>
            <person name="Dziadek J."/>
            <person name="Jagielski T."/>
        </authorList>
    </citation>
    <scope>NUCLEOTIDE SEQUENCE [LARGE SCALE GENOMIC DNA]</scope>
    <source>
        <strain evidence="3">1010001458</strain>
    </source>
</reference>
<dbReference type="AlphaFoldDB" id="A0A164CI80"/>
<dbReference type="InterPro" id="IPR001279">
    <property type="entry name" value="Metallo-B-lactamas"/>
</dbReference>
<sequence length="257" mass="28186">MLVKRNPFARPRPGDEILPNVHLLGTHRVNFYAVTDGRSVTLVDCGFDGHRRYLQRWLDMSGRRLSDVEAIILTHGHADHVGFAERLRRQGIPVYLHDADTAFAMSPRGRRPPQRLRRGFWHASALGLLGEAALDGVFVQPVLKEVRRLSADSQLDVPGRPTVVAVPAHSAGSVAFRLPGQGALLTGDTLMTRDPMFGGADRAVVFAEHTDRDHAALEALIHLRPLADDALLPAHGEPWTDAEAVGRAIRQARIATA</sequence>
<name>A0A164CI80_9MYCO</name>
<keyword evidence="3" id="KW-1185">Reference proteome</keyword>
<dbReference type="Proteomes" id="UP000077342">
    <property type="component" value="Unassembled WGS sequence"/>
</dbReference>
<gene>
    <name evidence="2" type="ORF">A4G28_12580</name>
</gene>
<dbReference type="PANTHER" id="PTHR42951:SF17">
    <property type="entry name" value="METALLO-BETA-LACTAMASE DOMAIN-CONTAINING PROTEIN"/>
    <property type="match status" value="1"/>
</dbReference>
<comment type="caution">
    <text evidence="2">The sequence shown here is derived from an EMBL/GenBank/DDBJ whole genome shotgun (WGS) entry which is preliminary data.</text>
</comment>
<dbReference type="SUPFAM" id="SSF56281">
    <property type="entry name" value="Metallo-hydrolase/oxidoreductase"/>
    <property type="match status" value="1"/>
</dbReference>
<organism evidence="2 3">
    <name type="scientific">Mycobacterium ostraviense</name>
    <dbReference type="NCBI Taxonomy" id="2738409"/>
    <lineage>
        <taxon>Bacteria</taxon>
        <taxon>Bacillati</taxon>
        <taxon>Actinomycetota</taxon>
        <taxon>Actinomycetes</taxon>
        <taxon>Mycobacteriales</taxon>
        <taxon>Mycobacteriaceae</taxon>
        <taxon>Mycobacterium</taxon>
    </lineage>
</organism>
<dbReference type="InterPro" id="IPR050855">
    <property type="entry name" value="NDM-1-like"/>
</dbReference>